<dbReference type="HOGENOM" id="CLU_2160215_0_0_1"/>
<dbReference type="Proteomes" id="UP000024376">
    <property type="component" value="Unassembled WGS sequence"/>
</dbReference>
<reference evidence="3" key="1">
    <citation type="journal article" date="2013" name="Ind. Biotechnol.">
        <title>Comparative genomics analysis of Trichoderma reesei strains.</title>
        <authorList>
            <person name="Koike H."/>
            <person name="Aerts A."/>
            <person name="LaButti K."/>
            <person name="Grigoriev I.V."/>
            <person name="Baker S.E."/>
        </authorList>
    </citation>
    <scope>NUCLEOTIDE SEQUENCE [LARGE SCALE GENOMIC DNA]</scope>
    <source>
        <strain evidence="3">ATCC 56765 / BCRC 32924 / NRRL 11460 / Rut C-30</strain>
    </source>
</reference>
<feature type="compositionally biased region" description="Basic and acidic residues" evidence="1">
    <location>
        <begin position="26"/>
        <end position="37"/>
    </location>
</feature>
<evidence type="ECO:0000313" key="3">
    <source>
        <dbReference type="Proteomes" id="UP000024376"/>
    </source>
</evidence>
<dbReference type="AlphaFoldDB" id="A0A024SLK6"/>
<feature type="compositionally biased region" description="Basic and acidic residues" evidence="1">
    <location>
        <begin position="1"/>
        <end position="10"/>
    </location>
</feature>
<organism evidence="2 3">
    <name type="scientific">Hypocrea jecorina (strain ATCC 56765 / BCRC 32924 / NRRL 11460 / Rut C-30)</name>
    <name type="common">Trichoderma reesei</name>
    <dbReference type="NCBI Taxonomy" id="1344414"/>
    <lineage>
        <taxon>Eukaryota</taxon>
        <taxon>Fungi</taxon>
        <taxon>Dikarya</taxon>
        <taxon>Ascomycota</taxon>
        <taxon>Pezizomycotina</taxon>
        <taxon>Sordariomycetes</taxon>
        <taxon>Hypocreomycetidae</taxon>
        <taxon>Hypocreales</taxon>
        <taxon>Hypocreaceae</taxon>
        <taxon>Trichoderma</taxon>
    </lineage>
</organism>
<evidence type="ECO:0000313" key="2">
    <source>
        <dbReference type="EMBL" id="ETS07014.1"/>
    </source>
</evidence>
<accession>A0A024SLK6</accession>
<dbReference type="EMBL" id="KI911139">
    <property type="protein sequence ID" value="ETS07014.1"/>
    <property type="molecule type" value="Genomic_DNA"/>
</dbReference>
<feature type="region of interest" description="Disordered" evidence="1">
    <location>
        <begin position="78"/>
        <end position="111"/>
    </location>
</feature>
<evidence type="ECO:0000256" key="1">
    <source>
        <dbReference type="SAM" id="MobiDB-lite"/>
    </source>
</evidence>
<name>A0A024SLK6_HYPJR</name>
<sequence length="111" mass="11841">MGDRDDEAPRRFVRAKSGTGSGQVAIRRDDGRRDRWMDDGRGEATAATAYMDEVQVPAEGLALRVLAASSSAAHGAIAAAPRDGAAEPLPRSQHTPTVRLHRNAPWALLGQ</sequence>
<dbReference type="KEGG" id="trr:M419DRAFT_5247"/>
<feature type="region of interest" description="Disordered" evidence="1">
    <location>
        <begin position="1"/>
        <end position="37"/>
    </location>
</feature>
<proteinExistence type="predicted"/>
<gene>
    <name evidence="2" type="ORF">M419DRAFT_5247</name>
</gene>
<protein>
    <submittedName>
        <fullName evidence="2">Uncharacterized protein</fullName>
    </submittedName>
</protein>